<gene>
    <name evidence="1" type="ORF">SAMN05421874_12047</name>
</gene>
<protein>
    <recommendedName>
        <fullName evidence="3">Secreted protein</fullName>
    </recommendedName>
</protein>
<proteinExistence type="predicted"/>
<dbReference type="EMBL" id="FNFB01000020">
    <property type="protein sequence ID" value="SDL36537.1"/>
    <property type="molecule type" value="Genomic_DNA"/>
</dbReference>
<evidence type="ECO:0000313" key="2">
    <source>
        <dbReference type="Proteomes" id="UP000198683"/>
    </source>
</evidence>
<dbReference type="AlphaFoldDB" id="A0A1G9JG26"/>
<dbReference type="STRING" id="683260.SAMN05421874_12047"/>
<organism evidence="1 2">
    <name type="scientific">Nonomuraea maritima</name>
    <dbReference type="NCBI Taxonomy" id="683260"/>
    <lineage>
        <taxon>Bacteria</taxon>
        <taxon>Bacillati</taxon>
        <taxon>Actinomycetota</taxon>
        <taxon>Actinomycetes</taxon>
        <taxon>Streptosporangiales</taxon>
        <taxon>Streptosporangiaceae</taxon>
        <taxon>Nonomuraea</taxon>
    </lineage>
</organism>
<dbReference type="RefSeq" id="WP_245740565.1">
    <property type="nucleotide sequence ID" value="NZ_FNFB01000020.1"/>
</dbReference>
<keyword evidence="2" id="KW-1185">Reference proteome</keyword>
<reference evidence="1 2" key="1">
    <citation type="submission" date="2016-10" db="EMBL/GenBank/DDBJ databases">
        <authorList>
            <person name="de Groot N.N."/>
        </authorList>
    </citation>
    <scope>NUCLEOTIDE SEQUENCE [LARGE SCALE GENOMIC DNA]</scope>
    <source>
        <strain evidence="1 2">CGMCC 4.5681</strain>
    </source>
</reference>
<sequence>MKPLILLDVDGVLNPMGRPSLDFRRYLCTVEGVDYTVFLDPRHGRRLLELADSTGAELVWATTWEHHANDWIGPRIGLPELPVIPMTPAVPGEHGELFKTRHVAAYVGRRRFVWFDDQVWAEDEDHLRVRQGLHDFLLVHVDPEEGLTSRHLGMAHDWLTLTGFSQGS</sequence>
<evidence type="ECO:0000313" key="1">
    <source>
        <dbReference type="EMBL" id="SDL36537.1"/>
    </source>
</evidence>
<dbReference type="Pfam" id="PF18143">
    <property type="entry name" value="HAD_SAK_2"/>
    <property type="match status" value="1"/>
</dbReference>
<accession>A0A1G9JG26</accession>
<name>A0A1G9JG26_9ACTN</name>
<evidence type="ECO:0008006" key="3">
    <source>
        <dbReference type="Google" id="ProtNLM"/>
    </source>
</evidence>
<dbReference type="Proteomes" id="UP000198683">
    <property type="component" value="Unassembled WGS sequence"/>
</dbReference>